<dbReference type="EMBL" id="CAJJDN010000021">
    <property type="protein sequence ID" value="CAD8066231.1"/>
    <property type="molecule type" value="Genomic_DNA"/>
</dbReference>
<dbReference type="EMBL" id="CAJJDN010000021">
    <property type="protein sequence ID" value="CAD8066227.1"/>
    <property type="molecule type" value="Genomic_DNA"/>
</dbReference>
<protein>
    <submittedName>
        <fullName evidence="2">Uncharacterized protein</fullName>
    </submittedName>
</protein>
<accession>A0A8S1LEN6</accession>
<name>A0A8S1LEN6_9CILI</name>
<organism evidence="2 4">
    <name type="scientific">Paramecium sonneborni</name>
    <dbReference type="NCBI Taxonomy" id="65129"/>
    <lineage>
        <taxon>Eukaryota</taxon>
        <taxon>Sar</taxon>
        <taxon>Alveolata</taxon>
        <taxon>Ciliophora</taxon>
        <taxon>Intramacronucleata</taxon>
        <taxon>Oligohymenophorea</taxon>
        <taxon>Peniculida</taxon>
        <taxon>Parameciidae</taxon>
        <taxon>Paramecium</taxon>
    </lineage>
</organism>
<dbReference type="AlphaFoldDB" id="A0A8S1LEN6"/>
<comment type="caution">
    <text evidence="2">The sequence shown here is derived from an EMBL/GenBank/DDBJ whole genome shotgun (WGS) entry which is preliminary data.</text>
</comment>
<gene>
    <name evidence="1" type="ORF">PSON_ATCC_30995.1.T0210208</name>
    <name evidence="2" type="ORF">PSON_ATCC_30995.1.T0210211</name>
    <name evidence="3" type="ORF">PSON_ATCC_30995.1.T0210213</name>
</gene>
<proteinExistence type="predicted"/>
<dbReference type="EMBL" id="CAJJDN010000021">
    <property type="protein sequence ID" value="CAD8066230.1"/>
    <property type="molecule type" value="Genomic_DNA"/>
</dbReference>
<evidence type="ECO:0000313" key="2">
    <source>
        <dbReference type="EMBL" id="CAD8066230.1"/>
    </source>
</evidence>
<evidence type="ECO:0000313" key="1">
    <source>
        <dbReference type="EMBL" id="CAD8066227.1"/>
    </source>
</evidence>
<evidence type="ECO:0000313" key="4">
    <source>
        <dbReference type="Proteomes" id="UP000692954"/>
    </source>
</evidence>
<evidence type="ECO:0000313" key="3">
    <source>
        <dbReference type="EMBL" id="CAD8066231.1"/>
    </source>
</evidence>
<reference evidence="2" key="1">
    <citation type="submission" date="2021-01" db="EMBL/GenBank/DDBJ databases">
        <authorList>
            <consortium name="Genoscope - CEA"/>
            <person name="William W."/>
        </authorList>
    </citation>
    <scope>NUCLEOTIDE SEQUENCE</scope>
</reference>
<sequence length="93" mass="11396">MILIYFPNELTSLDILLENDLNQYRDQVRILCNETRQFKGLRDSCRCLKMIEVESTILIRQLSTYINYKQYRWRRFCCYVIKITLNLYQKMGQ</sequence>
<dbReference type="Proteomes" id="UP000692954">
    <property type="component" value="Unassembled WGS sequence"/>
</dbReference>
<keyword evidence="4" id="KW-1185">Reference proteome</keyword>